<dbReference type="Gene3D" id="1.10.730.10">
    <property type="entry name" value="Isoleucyl-tRNA Synthetase, Domain 1"/>
    <property type="match status" value="1"/>
</dbReference>
<comment type="catalytic activity">
    <reaction evidence="10 11">
        <text>tRNA(Arg) + L-arginine + ATP = L-arginyl-tRNA(Arg) + AMP + diphosphate</text>
        <dbReference type="Rhea" id="RHEA:20301"/>
        <dbReference type="Rhea" id="RHEA-COMP:9658"/>
        <dbReference type="Rhea" id="RHEA-COMP:9673"/>
        <dbReference type="ChEBI" id="CHEBI:30616"/>
        <dbReference type="ChEBI" id="CHEBI:32682"/>
        <dbReference type="ChEBI" id="CHEBI:33019"/>
        <dbReference type="ChEBI" id="CHEBI:78442"/>
        <dbReference type="ChEBI" id="CHEBI:78513"/>
        <dbReference type="ChEBI" id="CHEBI:456215"/>
        <dbReference type="EC" id="6.1.1.19"/>
    </reaction>
</comment>
<dbReference type="SUPFAM" id="SSF55190">
    <property type="entry name" value="Arginyl-tRNA synthetase (ArgRS), N-terminal 'additional' domain"/>
    <property type="match status" value="1"/>
</dbReference>
<protein>
    <recommendedName>
        <fullName evidence="11">Arginine--tRNA ligase</fullName>
        <ecNumber evidence="11">6.1.1.19</ecNumber>
    </recommendedName>
    <alternativeName>
        <fullName evidence="11">Arginyl-tRNA synthetase</fullName>
        <shortName evidence="11">ArgRS</shortName>
    </alternativeName>
</protein>
<dbReference type="CDD" id="cd07956">
    <property type="entry name" value="Anticodon_Ia_Arg"/>
    <property type="match status" value="1"/>
</dbReference>
<dbReference type="GO" id="GO:0005737">
    <property type="term" value="C:cytoplasm"/>
    <property type="evidence" value="ECO:0007669"/>
    <property type="project" value="UniProtKB-SubCell"/>
</dbReference>
<sequence length="568" mass="63894">MDFKRMIAGEIASALDIAFGNAPLNADEIAGLLELPPDSAMGDYAFPCFKLARSLRKAPPMIAAELVKVIDARFLSRVEAVGGYLNFFIDKALYASSVVEAVLGADGRYGATTEGEGKTICIDYSSINIAKRFSIGHLSTTAIGNSLYKIYNYLGYKCVGINHLGDWGTQFGKMIAAYKHWGSREMVEQGGVQALSDLYVRFHAEAEKDDSLNDEGRAWFKKIEQGDEEAISIWQWFKELTLKDVQRVYDMLGVKFDSYAGESFYIDKMQPVIDELRAKGLLKESDGAYLVDLSEYNMPPCLILRSDGASLYHTRDLAAAFYRKATYDFTKCLYVVAYQQDLHFKQLFKVIELMGYDWAKDLEHVAFGMISFEGQALSTRHGRILYLEDLLDRSIEKARKIIDEKSPQLENKDEVARKVGIGAVVFFALSASRIKDIDFWWDRALNFDGETGPYVQYTYARCCSVLGKAHVDAQPDYAGLSDPEAQDVVRLLERFPELVHEAAQRYEPSLITRYTVDLAQAYNKFYYEHRILDCEPGVSAARLALTKATRDVIGVGLKLIGVEPTEKM</sequence>
<comment type="caution">
    <text evidence="15">The sequence shown here is derived from an EMBL/GenBank/DDBJ whole genome shotgun (WGS) entry which is preliminary data.</text>
</comment>
<evidence type="ECO:0000256" key="11">
    <source>
        <dbReference type="HAMAP-Rule" id="MF_00123"/>
    </source>
</evidence>
<dbReference type="InterPro" id="IPR036695">
    <property type="entry name" value="Arg-tRNA-synth_N_sf"/>
</dbReference>
<dbReference type="Pfam" id="PF00750">
    <property type="entry name" value="tRNA-synt_1d"/>
    <property type="match status" value="1"/>
</dbReference>
<evidence type="ECO:0000256" key="3">
    <source>
        <dbReference type="ARBA" id="ARBA00011245"/>
    </source>
</evidence>
<keyword evidence="4 11" id="KW-0963">Cytoplasm</keyword>
<keyword evidence="6 11" id="KW-0547">Nucleotide-binding</keyword>
<dbReference type="GO" id="GO:0004814">
    <property type="term" value="F:arginine-tRNA ligase activity"/>
    <property type="evidence" value="ECO:0007669"/>
    <property type="project" value="UniProtKB-UniRule"/>
</dbReference>
<dbReference type="NCBIfam" id="TIGR00456">
    <property type="entry name" value="argS"/>
    <property type="match status" value="1"/>
</dbReference>
<feature type="domain" description="DALR anticodon binding" evidence="13">
    <location>
        <begin position="455"/>
        <end position="568"/>
    </location>
</feature>
<evidence type="ECO:0000313" key="16">
    <source>
        <dbReference type="Proteomes" id="UP000824123"/>
    </source>
</evidence>
<evidence type="ECO:0000259" key="14">
    <source>
        <dbReference type="SMART" id="SM01016"/>
    </source>
</evidence>
<keyword evidence="9 11" id="KW-0030">Aminoacyl-tRNA synthetase</keyword>
<dbReference type="InterPro" id="IPR009080">
    <property type="entry name" value="tRNAsynth_Ia_anticodon-bd"/>
</dbReference>
<evidence type="ECO:0000256" key="8">
    <source>
        <dbReference type="ARBA" id="ARBA00022917"/>
    </source>
</evidence>
<dbReference type="SUPFAM" id="SSF52374">
    <property type="entry name" value="Nucleotidylyl transferase"/>
    <property type="match status" value="1"/>
</dbReference>
<feature type="domain" description="Arginyl tRNA synthetase N-terminal" evidence="14">
    <location>
        <begin position="5"/>
        <end position="89"/>
    </location>
</feature>
<evidence type="ECO:0000313" key="15">
    <source>
        <dbReference type="EMBL" id="HIU46180.1"/>
    </source>
</evidence>
<evidence type="ECO:0000256" key="6">
    <source>
        <dbReference type="ARBA" id="ARBA00022741"/>
    </source>
</evidence>
<evidence type="ECO:0000256" key="4">
    <source>
        <dbReference type="ARBA" id="ARBA00022490"/>
    </source>
</evidence>
<dbReference type="InterPro" id="IPR014729">
    <property type="entry name" value="Rossmann-like_a/b/a_fold"/>
</dbReference>
<organism evidence="15 16">
    <name type="scientific">Candidatus Fimadaptatus faecigallinarum</name>
    <dbReference type="NCBI Taxonomy" id="2840814"/>
    <lineage>
        <taxon>Bacteria</taxon>
        <taxon>Bacillati</taxon>
        <taxon>Bacillota</taxon>
        <taxon>Clostridia</taxon>
        <taxon>Eubacteriales</taxon>
        <taxon>Candidatus Fimadaptatus</taxon>
    </lineage>
</organism>
<dbReference type="FunFam" id="3.40.50.620:FF:000116">
    <property type="entry name" value="Arginine--tRNA ligase"/>
    <property type="match status" value="1"/>
</dbReference>
<evidence type="ECO:0000256" key="1">
    <source>
        <dbReference type="ARBA" id="ARBA00004496"/>
    </source>
</evidence>
<comment type="similarity">
    <text evidence="2 11 12">Belongs to the class-I aminoacyl-tRNA synthetase family.</text>
</comment>
<dbReference type="InterPro" id="IPR008909">
    <property type="entry name" value="DALR_anticod-bd"/>
</dbReference>
<dbReference type="InterPro" id="IPR005148">
    <property type="entry name" value="Arg-tRNA-synth_N"/>
</dbReference>
<dbReference type="FunFam" id="1.10.730.10:FF:000006">
    <property type="entry name" value="Arginyl-tRNA synthetase 2, mitochondrial"/>
    <property type="match status" value="1"/>
</dbReference>
<name>A0A9D1LQI0_9FIRM</name>
<dbReference type="SUPFAM" id="SSF47323">
    <property type="entry name" value="Anticodon-binding domain of a subclass of class I aminoacyl-tRNA synthetases"/>
    <property type="match status" value="1"/>
</dbReference>
<comment type="subunit">
    <text evidence="3 11">Monomer.</text>
</comment>
<dbReference type="Pfam" id="PF05746">
    <property type="entry name" value="DALR_1"/>
    <property type="match status" value="1"/>
</dbReference>
<reference evidence="15" key="1">
    <citation type="submission" date="2020-10" db="EMBL/GenBank/DDBJ databases">
        <authorList>
            <person name="Gilroy R."/>
        </authorList>
    </citation>
    <scope>NUCLEOTIDE SEQUENCE</scope>
    <source>
        <strain evidence="15">ChiSxjej2B14-8506</strain>
    </source>
</reference>
<evidence type="ECO:0000256" key="9">
    <source>
        <dbReference type="ARBA" id="ARBA00023146"/>
    </source>
</evidence>
<evidence type="ECO:0000259" key="13">
    <source>
        <dbReference type="SMART" id="SM00836"/>
    </source>
</evidence>
<dbReference type="PANTHER" id="PTHR11956">
    <property type="entry name" value="ARGINYL-TRNA SYNTHETASE"/>
    <property type="match status" value="1"/>
</dbReference>
<dbReference type="InterPro" id="IPR035684">
    <property type="entry name" value="ArgRS_core"/>
</dbReference>
<comment type="subcellular location">
    <subcellularLocation>
        <location evidence="1 11">Cytoplasm</location>
    </subcellularLocation>
</comment>
<keyword evidence="8 11" id="KW-0648">Protein biosynthesis</keyword>
<dbReference type="Gene3D" id="3.30.1360.70">
    <property type="entry name" value="Arginyl tRNA synthetase N-terminal domain"/>
    <property type="match status" value="1"/>
</dbReference>
<dbReference type="HAMAP" id="MF_00123">
    <property type="entry name" value="Arg_tRNA_synth"/>
    <property type="match status" value="1"/>
</dbReference>
<dbReference type="GO" id="GO:0006420">
    <property type="term" value="P:arginyl-tRNA aminoacylation"/>
    <property type="evidence" value="ECO:0007669"/>
    <property type="project" value="UniProtKB-UniRule"/>
</dbReference>
<keyword evidence="7 11" id="KW-0067">ATP-binding</keyword>
<dbReference type="Proteomes" id="UP000824123">
    <property type="component" value="Unassembled WGS sequence"/>
</dbReference>
<reference evidence="15" key="2">
    <citation type="journal article" date="2021" name="PeerJ">
        <title>Extensive microbial diversity within the chicken gut microbiome revealed by metagenomics and culture.</title>
        <authorList>
            <person name="Gilroy R."/>
            <person name="Ravi A."/>
            <person name="Getino M."/>
            <person name="Pursley I."/>
            <person name="Horton D.L."/>
            <person name="Alikhan N.F."/>
            <person name="Baker D."/>
            <person name="Gharbi K."/>
            <person name="Hall N."/>
            <person name="Watson M."/>
            <person name="Adriaenssens E.M."/>
            <person name="Foster-Nyarko E."/>
            <person name="Jarju S."/>
            <person name="Secka A."/>
            <person name="Antonio M."/>
            <person name="Oren A."/>
            <person name="Chaudhuri R.R."/>
            <person name="La Ragione R."/>
            <person name="Hildebrand F."/>
            <person name="Pallen M.J."/>
        </authorList>
    </citation>
    <scope>NUCLEOTIDE SEQUENCE</scope>
    <source>
        <strain evidence="15">ChiSxjej2B14-8506</strain>
    </source>
</reference>
<dbReference type="PRINTS" id="PR01038">
    <property type="entry name" value="TRNASYNTHARG"/>
</dbReference>
<dbReference type="SMART" id="SM01016">
    <property type="entry name" value="Arg_tRNA_synt_N"/>
    <property type="match status" value="1"/>
</dbReference>
<dbReference type="SMART" id="SM00836">
    <property type="entry name" value="DALR_1"/>
    <property type="match status" value="1"/>
</dbReference>
<evidence type="ECO:0000256" key="2">
    <source>
        <dbReference type="ARBA" id="ARBA00005594"/>
    </source>
</evidence>
<dbReference type="Pfam" id="PF03485">
    <property type="entry name" value="Arg_tRNA_synt_N"/>
    <property type="match status" value="1"/>
</dbReference>
<evidence type="ECO:0000256" key="5">
    <source>
        <dbReference type="ARBA" id="ARBA00022598"/>
    </source>
</evidence>
<dbReference type="InterPro" id="IPR001278">
    <property type="entry name" value="Arg-tRNA-ligase"/>
</dbReference>
<evidence type="ECO:0000256" key="12">
    <source>
        <dbReference type="RuleBase" id="RU363038"/>
    </source>
</evidence>
<dbReference type="EMBL" id="DVNK01000024">
    <property type="protein sequence ID" value="HIU46180.1"/>
    <property type="molecule type" value="Genomic_DNA"/>
</dbReference>
<accession>A0A9D1LQI0</accession>
<dbReference type="GO" id="GO:0005524">
    <property type="term" value="F:ATP binding"/>
    <property type="evidence" value="ECO:0007669"/>
    <property type="project" value="UniProtKB-UniRule"/>
</dbReference>
<dbReference type="AlphaFoldDB" id="A0A9D1LQI0"/>
<proteinExistence type="inferred from homology"/>
<dbReference type="Gene3D" id="3.40.50.620">
    <property type="entry name" value="HUPs"/>
    <property type="match status" value="1"/>
</dbReference>
<comment type="caution">
    <text evidence="11">Lacks conserved residue(s) required for the propagation of feature annotation.</text>
</comment>
<evidence type="ECO:0000256" key="7">
    <source>
        <dbReference type="ARBA" id="ARBA00022840"/>
    </source>
</evidence>
<dbReference type="EC" id="6.1.1.19" evidence="11"/>
<gene>
    <name evidence="11" type="primary">argS</name>
    <name evidence="15" type="ORF">IAC59_02855</name>
</gene>
<keyword evidence="5 11" id="KW-0436">Ligase</keyword>
<dbReference type="CDD" id="cd00671">
    <property type="entry name" value="ArgRS_core"/>
    <property type="match status" value="1"/>
</dbReference>
<evidence type="ECO:0000256" key="10">
    <source>
        <dbReference type="ARBA" id="ARBA00049339"/>
    </source>
</evidence>
<dbReference type="PANTHER" id="PTHR11956:SF5">
    <property type="entry name" value="ARGININE--TRNA LIGASE, CYTOPLASMIC"/>
    <property type="match status" value="1"/>
</dbReference>